<feature type="domain" description="AB hydrolase-1" evidence="1">
    <location>
        <begin position="80"/>
        <end position="275"/>
    </location>
</feature>
<dbReference type="InterPro" id="IPR029058">
    <property type="entry name" value="AB_hydrolase_fold"/>
</dbReference>
<dbReference type="Gene3D" id="3.40.50.1820">
    <property type="entry name" value="alpha/beta hydrolase"/>
    <property type="match status" value="1"/>
</dbReference>
<keyword evidence="3" id="KW-1185">Reference proteome</keyword>
<keyword evidence="2" id="KW-0378">Hydrolase</keyword>
<evidence type="ECO:0000259" key="1">
    <source>
        <dbReference type="Pfam" id="PF12697"/>
    </source>
</evidence>
<proteinExistence type="predicted"/>
<dbReference type="GO" id="GO:0016787">
    <property type="term" value="F:hydrolase activity"/>
    <property type="evidence" value="ECO:0007669"/>
    <property type="project" value="UniProtKB-KW"/>
</dbReference>
<dbReference type="EMBL" id="JBDKWZ010000005">
    <property type="protein sequence ID" value="MEN7548226.1"/>
    <property type="molecule type" value="Genomic_DNA"/>
</dbReference>
<evidence type="ECO:0000313" key="3">
    <source>
        <dbReference type="Proteomes" id="UP001403385"/>
    </source>
</evidence>
<reference evidence="2 3" key="1">
    <citation type="submission" date="2024-04" db="EMBL/GenBank/DDBJ databases">
        <title>Novel genus in family Flammeovirgaceae.</title>
        <authorList>
            <person name="Nguyen T.H."/>
            <person name="Vuong T.Q."/>
            <person name="Le H."/>
            <person name="Kim S.-G."/>
        </authorList>
    </citation>
    <scope>NUCLEOTIDE SEQUENCE [LARGE SCALE GENOMIC DNA]</scope>
    <source>
        <strain evidence="2 3">JCM 23209</strain>
    </source>
</reference>
<comment type="caution">
    <text evidence="2">The sequence shown here is derived from an EMBL/GenBank/DDBJ whole genome shotgun (WGS) entry which is preliminary data.</text>
</comment>
<accession>A0AAW9SBX2</accession>
<protein>
    <submittedName>
        <fullName evidence="2">Alpha/beta hydrolase</fullName>
    </submittedName>
</protein>
<dbReference type="SUPFAM" id="SSF53474">
    <property type="entry name" value="alpha/beta-Hydrolases"/>
    <property type="match status" value="1"/>
</dbReference>
<dbReference type="RefSeq" id="WP_346821006.1">
    <property type="nucleotide sequence ID" value="NZ_JBDKWZ010000005.1"/>
</dbReference>
<dbReference type="Proteomes" id="UP001403385">
    <property type="component" value="Unassembled WGS sequence"/>
</dbReference>
<dbReference type="AlphaFoldDB" id="A0AAW9SBX2"/>
<evidence type="ECO:0000313" key="2">
    <source>
        <dbReference type="EMBL" id="MEN7548226.1"/>
    </source>
</evidence>
<sequence length="300" mass="34163">MKKKNKIPFVLRCIRWAMPKLEVVSPALAGNWGVKLFMTPFRTYPTAYEKEVLEQASVTMMEHKGEQLHLYHWQNEGPNVLFLHGWAGRGLQGAYFAESLRHKGYNVFSLDFPAHGASSGKQTNVVEMTEVVHQLTRKWGGFHAVIGHSLGGIVTLNSMSEGLMAERVVLIGVPADSAFIVEQFLEKIRGGKVIEKALYTYIQKKFQRDFHEFDALNIVKRLPKKFPTLVIHDDKDREVPVDLSKRLNFVLPDSRMVLTKGWGHSRILSNPEVVMKVEEFISQGEIAQTIQEEMNEEKTS</sequence>
<dbReference type="PANTHER" id="PTHR43689:SF8">
    <property type="entry name" value="ALPHA_BETA-HYDROLASES SUPERFAMILY PROTEIN"/>
    <property type="match status" value="1"/>
</dbReference>
<name>A0AAW9SBX2_9BACT</name>
<organism evidence="2 3">
    <name type="scientific">Rapidithrix thailandica</name>
    <dbReference type="NCBI Taxonomy" id="413964"/>
    <lineage>
        <taxon>Bacteria</taxon>
        <taxon>Pseudomonadati</taxon>
        <taxon>Bacteroidota</taxon>
        <taxon>Cytophagia</taxon>
        <taxon>Cytophagales</taxon>
        <taxon>Flammeovirgaceae</taxon>
        <taxon>Rapidithrix</taxon>
    </lineage>
</organism>
<dbReference type="PANTHER" id="PTHR43689">
    <property type="entry name" value="HYDROLASE"/>
    <property type="match status" value="1"/>
</dbReference>
<dbReference type="Pfam" id="PF12697">
    <property type="entry name" value="Abhydrolase_6"/>
    <property type="match status" value="1"/>
</dbReference>
<dbReference type="InterPro" id="IPR000073">
    <property type="entry name" value="AB_hydrolase_1"/>
</dbReference>
<gene>
    <name evidence="2" type="ORF">AAG747_09915</name>
</gene>